<organism evidence="2 3">
    <name type="scientific">Kibdelosporangium banguiense</name>
    <dbReference type="NCBI Taxonomy" id="1365924"/>
    <lineage>
        <taxon>Bacteria</taxon>
        <taxon>Bacillati</taxon>
        <taxon>Actinomycetota</taxon>
        <taxon>Actinomycetes</taxon>
        <taxon>Pseudonocardiales</taxon>
        <taxon>Pseudonocardiaceae</taxon>
        <taxon>Kibdelosporangium</taxon>
    </lineage>
</organism>
<evidence type="ECO:0000256" key="1">
    <source>
        <dbReference type="SAM" id="Phobius"/>
    </source>
</evidence>
<feature type="transmembrane region" description="Helical" evidence="1">
    <location>
        <begin position="272"/>
        <end position="292"/>
    </location>
</feature>
<proteinExistence type="predicted"/>
<gene>
    <name evidence="2" type="ORF">JOF56_003974</name>
</gene>
<keyword evidence="1" id="KW-0472">Membrane</keyword>
<feature type="transmembrane region" description="Helical" evidence="1">
    <location>
        <begin position="298"/>
        <end position="318"/>
    </location>
</feature>
<keyword evidence="1" id="KW-0812">Transmembrane</keyword>
<dbReference type="RefSeq" id="WP_209640210.1">
    <property type="nucleotide sequence ID" value="NZ_JAGINW010000001.1"/>
</dbReference>
<evidence type="ECO:0000313" key="2">
    <source>
        <dbReference type="EMBL" id="MBP2323589.1"/>
    </source>
</evidence>
<feature type="transmembrane region" description="Helical" evidence="1">
    <location>
        <begin position="242"/>
        <end position="260"/>
    </location>
</feature>
<name>A0ABS4THV8_9PSEU</name>
<reference evidence="2 3" key="1">
    <citation type="submission" date="2021-03" db="EMBL/GenBank/DDBJ databases">
        <title>Sequencing the genomes of 1000 actinobacteria strains.</title>
        <authorList>
            <person name="Klenk H.-P."/>
        </authorList>
    </citation>
    <scope>NUCLEOTIDE SEQUENCE [LARGE SCALE GENOMIC DNA]</scope>
    <source>
        <strain evidence="2 3">DSM 46670</strain>
    </source>
</reference>
<dbReference type="EMBL" id="JAGINW010000001">
    <property type="protein sequence ID" value="MBP2323589.1"/>
    <property type="molecule type" value="Genomic_DNA"/>
</dbReference>
<keyword evidence="1" id="KW-1133">Transmembrane helix</keyword>
<keyword evidence="3" id="KW-1185">Reference proteome</keyword>
<dbReference type="Proteomes" id="UP001519332">
    <property type="component" value="Unassembled WGS sequence"/>
</dbReference>
<accession>A0ABS4THV8</accession>
<evidence type="ECO:0000313" key="3">
    <source>
        <dbReference type="Proteomes" id="UP001519332"/>
    </source>
</evidence>
<sequence>MTQPIASITAEADAAIRDLITSVKNSVTGAVSDAAQQISQDFTEHVKTELTEMTKKFKETHPAVTQAVTDVVGYAEAISTTGAAIQGAATQISDTATAIKTLPGSIRDIRTGLRDAATEAGKFGRDLKGMVANAPAAIRNLGSTISTNLNRAFAAARTGATNAAAAVGRFATNARSTAVAAAGAVRSLIQLAAAYARAAVQTAIATVRTIAMTVAQKAIAIATRLWAAAQALLNIAMRLNPLGLIITGITLLVGLIVLAYQRSATFRAIVDAAMRGVAAAINWVVNAAKAVFNWVKANWPLLLAILTGPIGLAVLAIIRNWDNIKAAVTAVKDWIVARFNDVVGFLGSLPGRIAAIAKQMWEGFKDAVRGAINFLIDAWNRLDLGIHISIPDWVPIIGGKGLHIDDLIPDIPRLAEGGLVPQRPGGVLALLGEGNEDEVVIPLSRLNPVLGAGAKPVTVNVYPRPGQSEYEIGRVAAREIAWAAKH</sequence>
<protein>
    <submittedName>
        <fullName evidence="2">Inorganic pyrophosphatase</fullName>
    </submittedName>
</protein>
<comment type="caution">
    <text evidence="2">The sequence shown here is derived from an EMBL/GenBank/DDBJ whole genome shotgun (WGS) entry which is preliminary data.</text>
</comment>